<organism evidence="9 10">
    <name type="scientific">Eubacterium multiforme</name>
    <dbReference type="NCBI Taxonomy" id="83339"/>
    <lineage>
        <taxon>Bacteria</taxon>
        <taxon>Bacillati</taxon>
        <taxon>Bacillota</taxon>
        <taxon>Clostridia</taxon>
        <taxon>Eubacteriales</taxon>
        <taxon>Eubacteriaceae</taxon>
        <taxon>Eubacterium</taxon>
    </lineage>
</organism>
<dbReference type="PROSITE" id="PS50109">
    <property type="entry name" value="HIS_KIN"/>
    <property type="match status" value="1"/>
</dbReference>
<dbReference type="InterPro" id="IPR036890">
    <property type="entry name" value="HATPase_C_sf"/>
</dbReference>
<dbReference type="InterPro" id="IPR035965">
    <property type="entry name" value="PAS-like_dom_sf"/>
</dbReference>
<dbReference type="InterPro" id="IPR036097">
    <property type="entry name" value="HisK_dim/P_sf"/>
</dbReference>
<evidence type="ECO:0000256" key="3">
    <source>
        <dbReference type="ARBA" id="ARBA00022553"/>
    </source>
</evidence>
<dbReference type="CDD" id="cd00082">
    <property type="entry name" value="HisKA"/>
    <property type="match status" value="1"/>
</dbReference>
<evidence type="ECO:0000256" key="4">
    <source>
        <dbReference type="ARBA" id="ARBA00022777"/>
    </source>
</evidence>
<comment type="caution">
    <text evidence="9">The sequence shown here is derived from an EMBL/GenBank/DDBJ whole genome shotgun (WGS) entry which is preliminary data.</text>
</comment>
<dbReference type="PRINTS" id="PR00344">
    <property type="entry name" value="BCTRLSENSOR"/>
</dbReference>
<keyword evidence="3" id="KW-0597">Phosphoprotein</keyword>
<evidence type="ECO:0000256" key="5">
    <source>
        <dbReference type="ARBA" id="ARBA00023012"/>
    </source>
</evidence>
<dbReference type="InterPro" id="IPR000700">
    <property type="entry name" value="PAS-assoc_C"/>
</dbReference>
<dbReference type="CDD" id="cd00130">
    <property type="entry name" value="PAS"/>
    <property type="match status" value="2"/>
</dbReference>
<feature type="domain" description="Histidine kinase" evidence="6">
    <location>
        <begin position="372"/>
        <end position="594"/>
    </location>
</feature>
<keyword evidence="10" id="KW-1185">Reference proteome</keyword>
<evidence type="ECO:0000259" key="6">
    <source>
        <dbReference type="PROSITE" id="PS50109"/>
    </source>
</evidence>
<dbReference type="SUPFAM" id="SSF47384">
    <property type="entry name" value="Homodimeric domain of signal transducing histidine kinase"/>
    <property type="match status" value="1"/>
</dbReference>
<dbReference type="RefSeq" id="WP_307481967.1">
    <property type="nucleotide sequence ID" value="NZ_JAUSUF010000001.1"/>
</dbReference>
<evidence type="ECO:0000313" key="9">
    <source>
        <dbReference type="EMBL" id="MDQ0148250.1"/>
    </source>
</evidence>
<feature type="domain" description="PAC" evidence="8">
    <location>
        <begin position="187"/>
        <end position="240"/>
    </location>
</feature>
<name>A0ABT9UNN4_9FIRM</name>
<dbReference type="SMART" id="SM00086">
    <property type="entry name" value="PAC"/>
    <property type="match status" value="2"/>
</dbReference>
<dbReference type="PANTHER" id="PTHR43547">
    <property type="entry name" value="TWO-COMPONENT HISTIDINE KINASE"/>
    <property type="match status" value="1"/>
</dbReference>
<dbReference type="PANTHER" id="PTHR43547:SF2">
    <property type="entry name" value="HYBRID SIGNAL TRANSDUCTION HISTIDINE KINASE C"/>
    <property type="match status" value="1"/>
</dbReference>
<dbReference type="SUPFAM" id="SSF55874">
    <property type="entry name" value="ATPase domain of HSP90 chaperone/DNA topoisomerase II/histidine kinase"/>
    <property type="match status" value="1"/>
</dbReference>
<dbReference type="PROSITE" id="PS50113">
    <property type="entry name" value="PAC"/>
    <property type="match status" value="2"/>
</dbReference>
<evidence type="ECO:0000259" key="8">
    <source>
        <dbReference type="PROSITE" id="PS50113"/>
    </source>
</evidence>
<dbReference type="Gene3D" id="1.10.287.130">
    <property type="match status" value="1"/>
</dbReference>
<dbReference type="InterPro" id="IPR003661">
    <property type="entry name" value="HisK_dim/P_dom"/>
</dbReference>
<dbReference type="InterPro" id="IPR001610">
    <property type="entry name" value="PAC"/>
</dbReference>
<dbReference type="PROSITE" id="PS50112">
    <property type="entry name" value="PAS"/>
    <property type="match status" value="2"/>
</dbReference>
<dbReference type="InterPro" id="IPR003594">
    <property type="entry name" value="HATPase_dom"/>
</dbReference>
<dbReference type="InterPro" id="IPR013655">
    <property type="entry name" value="PAS_fold_3"/>
</dbReference>
<evidence type="ECO:0000313" key="10">
    <source>
        <dbReference type="Proteomes" id="UP001228504"/>
    </source>
</evidence>
<evidence type="ECO:0000259" key="7">
    <source>
        <dbReference type="PROSITE" id="PS50112"/>
    </source>
</evidence>
<dbReference type="SUPFAM" id="SSF55785">
    <property type="entry name" value="PYP-like sensor domain (PAS domain)"/>
    <property type="match status" value="2"/>
</dbReference>
<dbReference type="Pfam" id="PF00512">
    <property type="entry name" value="HisKA"/>
    <property type="match status" value="1"/>
</dbReference>
<dbReference type="SMART" id="SM00387">
    <property type="entry name" value="HATPase_c"/>
    <property type="match status" value="1"/>
</dbReference>
<dbReference type="NCBIfam" id="TIGR00229">
    <property type="entry name" value="sensory_box"/>
    <property type="match status" value="2"/>
</dbReference>
<feature type="domain" description="PAC" evidence="8">
    <location>
        <begin position="312"/>
        <end position="364"/>
    </location>
</feature>
<feature type="domain" description="PAS" evidence="7">
    <location>
        <begin position="115"/>
        <end position="185"/>
    </location>
</feature>
<dbReference type="EC" id="2.7.13.3" evidence="2"/>
<dbReference type="Gene3D" id="3.30.565.10">
    <property type="entry name" value="Histidine kinase-like ATPase, C-terminal domain"/>
    <property type="match status" value="1"/>
</dbReference>
<comment type="catalytic activity">
    <reaction evidence="1">
        <text>ATP + protein L-histidine = ADP + protein N-phospho-L-histidine.</text>
        <dbReference type="EC" id="2.7.13.3"/>
    </reaction>
</comment>
<reference evidence="9 10" key="1">
    <citation type="submission" date="2023-07" db="EMBL/GenBank/DDBJ databases">
        <title>Genomic Encyclopedia of Type Strains, Phase IV (KMG-IV): sequencing the most valuable type-strain genomes for metagenomic binning, comparative biology and taxonomic classification.</title>
        <authorList>
            <person name="Goeker M."/>
        </authorList>
    </citation>
    <scope>NUCLEOTIDE SEQUENCE [LARGE SCALE GENOMIC DNA]</scope>
    <source>
        <strain evidence="9 10">DSM 20694</strain>
    </source>
</reference>
<evidence type="ECO:0000256" key="1">
    <source>
        <dbReference type="ARBA" id="ARBA00000085"/>
    </source>
</evidence>
<keyword evidence="4" id="KW-0808">Transferase</keyword>
<dbReference type="InterPro" id="IPR005467">
    <property type="entry name" value="His_kinase_dom"/>
</dbReference>
<dbReference type="Pfam" id="PF08448">
    <property type="entry name" value="PAS_4"/>
    <property type="match status" value="1"/>
</dbReference>
<proteinExistence type="predicted"/>
<gene>
    <name evidence="9" type="ORF">J2S18_000167</name>
</gene>
<dbReference type="EMBL" id="JAUSUF010000001">
    <property type="protein sequence ID" value="MDQ0148250.1"/>
    <property type="molecule type" value="Genomic_DNA"/>
</dbReference>
<accession>A0ABT9UNN4</accession>
<sequence>MGNKSREILDTVSMAYFYCKVIRNNGNEIKDLIIEESNYNNFKITGFNELIYSENGILKFNIDFFSYLINLISDKKEITLDCLEIKSLSDDYIIVWCKKDSINEIKKLKDELTEQRKLLDLFIDSMPDFIFCKDINGRYTNCNRKFAECLEMKKEDIIGKYDYDIYDLAKAERFRKIDKDVISNNSKKTYIDTIKMPDGTTSIEKTMKVPYFDKDNNIAGVIGISKDISYEKAVENRLIKNENILFNILNHLEDVVIIKDKNKTIFVNDAFEKLYGISANEVYESNEFIVAYDSIHPEDKKLFENINYDEPLDKIARIVRKDNEIRWGWFRSNPLKDENNNTLRRIIIINDITNKKNEERQLDKLRMDFFANLSHEFKTPINLIFTSLQLLNFKIKNSKIEDRYDYLTYIDACQENTFRMIKLINNLIDSIEIEEGFFRYNPQNSEIVSFVEKICTKASDIAIKKSIEIIFDTEIEEKIVLFDLEHVERIILNILSNAIKFSKDLGKIEVYMCSKNSMIEIKIKDNGIGISKDKLEVLFDRFKMINNRMTKISEGCGIGLYIAKELAKLHGGDIEINSELGVGTEVIIKLLDNLGEQADLECAATAINNIDYSGTDRMKIEFSDIYLY</sequence>
<dbReference type="Pfam" id="PF02518">
    <property type="entry name" value="HATPase_c"/>
    <property type="match status" value="1"/>
</dbReference>
<dbReference type="Pfam" id="PF08447">
    <property type="entry name" value="PAS_3"/>
    <property type="match status" value="1"/>
</dbReference>
<dbReference type="SMART" id="SM00091">
    <property type="entry name" value="PAS"/>
    <property type="match status" value="2"/>
</dbReference>
<dbReference type="InterPro" id="IPR004358">
    <property type="entry name" value="Sig_transdc_His_kin-like_C"/>
</dbReference>
<evidence type="ECO:0000256" key="2">
    <source>
        <dbReference type="ARBA" id="ARBA00012438"/>
    </source>
</evidence>
<dbReference type="InterPro" id="IPR013656">
    <property type="entry name" value="PAS_4"/>
</dbReference>
<feature type="domain" description="PAS" evidence="7">
    <location>
        <begin position="255"/>
        <end position="322"/>
    </location>
</feature>
<dbReference type="Gene3D" id="3.30.450.20">
    <property type="entry name" value="PAS domain"/>
    <property type="match status" value="2"/>
</dbReference>
<dbReference type="Proteomes" id="UP001228504">
    <property type="component" value="Unassembled WGS sequence"/>
</dbReference>
<dbReference type="SMART" id="SM00388">
    <property type="entry name" value="HisKA"/>
    <property type="match status" value="1"/>
</dbReference>
<keyword evidence="4" id="KW-0418">Kinase</keyword>
<dbReference type="CDD" id="cd00075">
    <property type="entry name" value="HATPase"/>
    <property type="match status" value="1"/>
</dbReference>
<keyword evidence="5" id="KW-0902">Two-component regulatory system</keyword>
<protein>
    <recommendedName>
        <fullName evidence="2">histidine kinase</fullName>
        <ecNumber evidence="2">2.7.13.3</ecNumber>
    </recommendedName>
</protein>
<dbReference type="InterPro" id="IPR000014">
    <property type="entry name" value="PAS"/>
</dbReference>